<dbReference type="EMBL" id="JAIWYP010000001">
    <property type="protein sequence ID" value="KAH3884086.1"/>
    <property type="molecule type" value="Genomic_DNA"/>
</dbReference>
<proteinExistence type="predicted"/>
<comment type="caution">
    <text evidence="3">The sequence shown here is derived from an EMBL/GenBank/DDBJ whole genome shotgun (WGS) entry which is preliminary data.</text>
</comment>
<dbReference type="InterPro" id="IPR015943">
    <property type="entry name" value="WD40/YVTN_repeat-like_dom_sf"/>
</dbReference>
<dbReference type="PROSITE" id="PS50082">
    <property type="entry name" value="WD_REPEATS_2"/>
    <property type="match status" value="1"/>
</dbReference>
<dbReference type="Gene3D" id="2.130.10.10">
    <property type="entry name" value="YVTN repeat-like/Quinoprotein amine dehydrogenase"/>
    <property type="match status" value="2"/>
</dbReference>
<dbReference type="SUPFAM" id="SSF50978">
    <property type="entry name" value="WD40 repeat-like"/>
    <property type="match status" value="1"/>
</dbReference>
<keyword evidence="4" id="KW-1185">Reference proteome</keyword>
<dbReference type="PROSITE" id="PS50294">
    <property type="entry name" value="WD_REPEATS_REGION"/>
    <property type="match status" value="1"/>
</dbReference>
<name>A0A9D4RWK0_DREPO</name>
<dbReference type="OrthoDB" id="10251741at2759"/>
<dbReference type="PANTHER" id="PTHR47822:SF2">
    <property type="entry name" value="F-BOX AND WD-40 DOMAIN PROTEIN 7"/>
    <property type="match status" value="1"/>
</dbReference>
<accession>A0A9D4RWK0</accession>
<reference evidence="3" key="1">
    <citation type="journal article" date="2019" name="bioRxiv">
        <title>The Genome of the Zebra Mussel, Dreissena polymorpha: A Resource for Invasive Species Research.</title>
        <authorList>
            <person name="McCartney M.A."/>
            <person name="Auch B."/>
            <person name="Kono T."/>
            <person name="Mallez S."/>
            <person name="Zhang Y."/>
            <person name="Obille A."/>
            <person name="Becker A."/>
            <person name="Abrahante J.E."/>
            <person name="Garbe J."/>
            <person name="Badalamenti J.P."/>
            <person name="Herman A."/>
            <person name="Mangelson H."/>
            <person name="Liachko I."/>
            <person name="Sullivan S."/>
            <person name="Sone E.D."/>
            <person name="Koren S."/>
            <person name="Silverstein K.A.T."/>
            <person name="Beckman K.B."/>
            <person name="Gohl D.M."/>
        </authorList>
    </citation>
    <scope>NUCLEOTIDE SEQUENCE</scope>
    <source>
        <strain evidence="3">Duluth1</strain>
        <tissue evidence="3">Whole animal</tissue>
    </source>
</reference>
<dbReference type="AlphaFoldDB" id="A0A9D4RWK0"/>
<dbReference type="InterPro" id="IPR036322">
    <property type="entry name" value="WD40_repeat_dom_sf"/>
</dbReference>
<sequence>MIQTEHTRQLGSSMPGLDFGGIGNGTSRSSESVSNLSDISGDTSRHANQTGPYLEGHMKLLATIDCPADVMCNRFNDDGTLLAVGLINGTIKIYETEPLTCNCLHSLQDEDTMKARLPVTQIRFKHFEPTDKPEHKRIVIACYASGLIKFWHYTSGKCLHTINDPDHSQILTLAVNPENTLFCTTGDDPRVHLYDLETQKKVSTLEPSDGRDIMDGHKCRVFALMYHPTIPHVFVSGGWDDTVHYWDDRLKHSQKHISGPHICGDAIDIDPRHNHILTGSWCAGITLQIWDFNTALKIKDVPPEPLNNTMVYCCQWLGSESIISGGHNHNMARIIDRGTLNTTGQLLDLAHSVYCLDNDHKGSHPRVAIGSQNYIYIVKEEKKNN</sequence>
<protein>
    <submittedName>
        <fullName evidence="3">Uncharacterized protein</fullName>
    </submittedName>
</protein>
<reference evidence="3" key="2">
    <citation type="submission" date="2020-11" db="EMBL/GenBank/DDBJ databases">
        <authorList>
            <person name="McCartney M.A."/>
            <person name="Auch B."/>
            <person name="Kono T."/>
            <person name="Mallez S."/>
            <person name="Becker A."/>
            <person name="Gohl D.M."/>
            <person name="Silverstein K.A.T."/>
            <person name="Koren S."/>
            <person name="Bechman K.B."/>
            <person name="Herman A."/>
            <person name="Abrahante J.E."/>
            <person name="Garbe J."/>
        </authorList>
    </citation>
    <scope>NUCLEOTIDE SEQUENCE</scope>
    <source>
        <strain evidence="3">Duluth1</strain>
        <tissue evidence="3">Whole animal</tissue>
    </source>
</reference>
<dbReference type="Proteomes" id="UP000828390">
    <property type="component" value="Unassembled WGS sequence"/>
</dbReference>
<feature type="region of interest" description="Disordered" evidence="2">
    <location>
        <begin position="1"/>
        <end position="50"/>
    </location>
</feature>
<feature type="compositionally biased region" description="Polar residues" evidence="2">
    <location>
        <begin position="25"/>
        <end position="50"/>
    </location>
</feature>
<dbReference type="InterPro" id="IPR001680">
    <property type="entry name" value="WD40_rpt"/>
</dbReference>
<dbReference type="SMART" id="SM00320">
    <property type="entry name" value="WD40"/>
    <property type="match status" value="4"/>
</dbReference>
<evidence type="ECO:0000256" key="2">
    <source>
        <dbReference type="SAM" id="MobiDB-lite"/>
    </source>
</evidence>
<evidence type="ECO:0000313" key="4">
    <source>
        <dbReference type="Proteomes" id="UP000828390"/>
    </source>
</evidence>
<organism evidence="3 4">
    <name type="scientific">Dreissena polymorpha</name>
    <name type="common">Zebra mussel</name>
    <name type="synonym">Mytilus polymorpha</name>
    <dbReference type="NCBI Taxonomy" id="45954"/>
    <lineage>
        <taxon>Eukaryota</taxon>
        <taxon>Metazoa</taxon>
        <taxon>Spiralia</taxon>
        <taxon>Lophotrochozoa</taxon>
        <taxon>Mollusca</taxon>
        <taxon>Bivalvia</taxon>
        <taxon>Autobranchia</taxon>
        <taxon>Heteroconchia</taxon>
        <taxon>Euheterodonta</taxon>
        <taxon>Imparidentia</taxon>
        <taxon>Neoheterodontei</taxon>
        <taxon>Myida</taxon>
        <taxon>Dreissenoidea</taxon>
        <taxon>Dreissenidae</taxon>
        <taxon>Dreissena</taxon>
    </lineage>
</organism>
<dbReference type="PANTHER" id="PTHR47822">
    <property type="entry name" value="CARBOHYDRATE BINDING DOMAIN CONTAINING PROTEIN"/>
    <property type="match status" value="1"/>
</dbReference>
<evidence type="ECO:0000256" key="1">
    <source>
        <dbReference type="PROSITE-ProRule" id="PRU00221"/>
    </source>
</evidence>
<feature type="repeat" description="WD" evidence="1">
    <location>
        <begin position="214"/>
        <end position="247"/>
    </location>
</feature>
<gene>
    <name evidence="3" type="ORF">DPMN_008059</name>
</gene>
<keyword evidence="1" id="KW-0853">WD repeat</keyword>
<dbReference type="Pfam" id="PF00400">
    <property type="entry name" value="WD40"/>
    <property type="match status" value="3"/>
</dbReference>
<evidence type="ECO:0000313" key="3">
    <source>
        <dbReference type="EMBL" id="KAH3884086.1"/>
    </source>
</evidence>